<evidence type="ECO:0000313" key="2">
    <source>
        <dbReference type="Proteomes" id="UP001152320"/>
    </source>
</evidence>
<organism evidence="1 2">
    <name type="scientific">Holothuria leucospilota</name>
    <name type="common">Black long sea cucumber</name>
    <name type="synonym">Mertensiothuria leucospilota</name>
    <dbReference type="NCBI Taxonomy" id="206669"/>
    <lineage>
        <taxon>Eukaryota</taxon>
        <taxon>Metazoa</taxon>
        <taxon>Echinodermata</taxon>
        <taxon>Eleutherozoa</taxon>
        <taxon>Echinozoa</taxon>
        <taxon>Holothuroidea</taxon>
        <taxon>Aspidochirotacea</taxon>
        <taxon>Aspidochirotida</taxon>
        <taxon>Holothuriidae</taxon>
        <taxon>Holothuria</taxon>
    </lineage>
</organism>
<proteinExistence type="predicted"/>
<keyword evidence="2" id="KW-1185">Reference proteome</keyword>
<dbReference type="AlphaFoldDB" id="A0A9Q1CGW2"/>
<reference evidence="1" key="1">
    <citation type="submission" date="2021-10" db="EMBL/GenBank/DDBJ databases">
        <title>Tropical sea cucumber genome reveals ecological adaptation and Cuvierian tubules defense mechanism.</title>
        <authorList>
            <person name="Chen T."/>
        </authorList>
    </citation>
    <scope>NUCLEOTIDE SEQUENCE</scope>
    <source>
        <strain evidence="1">Nanhai2018</strain>
        <tissue evidence="1">Muscle</tissue>
    </source>
</reference>
<name>A0A9Q1CGW2_HOLLE</name>
<gene>
    <name evidence="1" type="ORF">HOLleu_08023</name>
</gene>
<accession>A0A9Q1CGW2</accession>
<comment type="caution">
    <text evidence="1">The sequence shown here is derived from an EMBL/GenBank/DDBJ whole genome shotgun (WGS) entry which is preliminary data.</text>
</comment>
<dbReference type="EMBL" id="JAIZAY010000003">
    <property type="protein sequence ID" value="KAJ8045092.1"/>
    <property type="molecule type" value="Genomic_DNA"/>
</dbReference>
<protein>
    <submittedName>
        <fullName evidence="1">Uncharacterized protein</fullName>
    </submittedName>
</protein>
<sequence>MKVTKESQFQRKWSHDSTPCQLVSQLLCSPLTCISLLHNGLATASPIAVSYQQISNCTLMSSCPLFVTSQLTSASSPLDCSF</sequence>
<dbReference type="Proteomes" id="UP001152320">
    <property type="component" value="Chromosome 3"/>
</dbReference>
<evidence type="ECO:0000313" key="1">
    <source>
        <dbReference type="EMBL" id="KAJ8045092.1"/>
    </source>
</evidence>